<evidence type="ECO:0000256" key="1">
    <source>
        <dbReference type="SAM" id="SignalP"/>
    </source>
</evidence>
<feature type="signal peptide" evidence="1">
    <location>
        <begin position="1"/>
        <end position="25"/>
    </location>
</feature>
<feature type="chain" id="PRO_5001870520" description="DUF6242 domain-containing protein" evidence="1">
    <location>
        <begin position="26"/>
        <end position="385"/>
    </location>
</feature>
<evidence type="ECO:0000313" key="4">
    <source>
        <dbReference type="Proteomes" id="UP000029385"/>
    </source>
</evidence>
<dbReference type="SUPFAM" id="SSF50939">
    <property type="entry name" value="Sialidases"/>
    <property type="match status" value="1"/>
</dbReference>
<sequence length="385" mass="39641">MPPLHPRSTRLAGALLVALTLPLFAQTPAADPAAAEAAPADAAATPAPAIAKNDPAILDAEIEPRASRALLLDITRTSSGLFAVGERGHALTSGDDGKTWTQLKVPTRSALTAIASADGQLWAGGHDGVIVHSADGGQTWQRQRVAPWSADDQDPTHGVPVLDLMFTDASNGIAVGAYSLLLVTHDAGVTWTPQKVSLGSAAPAAAAKPQGDDWTFSSDQLALSDEADPHFNAIARTDSGAMVIVGERGTFLRSTDGGATWSKGRFPYQGSMFGVMSWPGGGDHILVFGLRGNAYESDDLGNTWRKVETGGKASLLGGQPLANGGAVLVGANGLVLTRKDGNSPFVAATFANKLGEIPVLAGVQAAESGQYVLIGDKGADLYLPK</sequence>
<dbReference type="PANTHER" id="PTHR47199">
    <property type="entry name" value="PHOTOSYSTEM II STABILITY/ASSEMBLY FACTOR HCF136, CHLOROPLASTIC"/>
    <property type="match status" value="1"/>
</dbReference>
<keyword evidence="4" id="KW-1185">Reference proteome</keyword>
<evidence type="ECO:0000313" key="3">
    <source>
        <dbReference type="EMBL" id="KFN42501.1"/>
    </source>
</evidence>
<gene>
    <name evidence="3" type="ORF">N789_12745</name>
</gene>
<comment type="caution">
    <text evidence="3">The sequence shown here is derived from an EMBL/GenBank/DDBJ whole genome shotgun (WGS) entry which is preliminary data.</text>
</comment>
<dbReference type="EMBL" id="AVCI01000009">
    <property type="protein sequence ID" value="KFN42501.1"/>
    <property type="molecule type" value="Genomic_DNA"/>
</dbReference>
<dbReference type="RefSeq" id="WP_022970196.1">
    <property type="nucleotide sequence ID" value="NZ_ATVD01000006.1"/>
</dbReference>
<reference evidence="3 4" key="1">
    <citation type="submission" date="2013-09" db="EMBL/GenBank/DDBJ databases">
        <title>Genome sequencing of Arenimonas oryziterrae.</title>
        <authorList>
            <person name="Chen F."/>
            <person name="Wang G."/>
        </authorList>
    </citation>
    <scope>NUCLEOTIDE SEQUENCE [LARGE SCALE GENOMIC DNA]</scope>
    <source>
        <strain evidence="3 4">YC6267</strain>
    </source>
</reference>
<protein>
    <recommendedName>
        <fullName evidence="2">DUF6242 domain-containing protein</fullName>
    </recommendedName>
</protein>
<dbReference type="eggNOG" id="COG4447">
    <property type="taxonomic scope" value="Bacteria"/>
</dbReference>
<feature type="domain" description="DUF6242" evidence="2">
    <location>
        <begin position="74"/>
        <end position="264"/>
    </location>
</feature>
<name>A0A091AT45_9GAMM</name>
<accession>A0A091AT45</accession>
<dbReference type="PATRIC" id="fig|1121015.4.peg.2018"/>
<organism evidence="3 4">
    <name type="scientific">Arenimonas oryziterrae DSM 21050 = YC6267</name>
    <dbReference type="NCBI Taxonomy" id="1121015"/>
    <lineage>
        <taxon>Bacteria</taxon>
        <taxon>Pseudomonadati</taxon>
        <taxon>Pseudomonadota</taxon>
        <taxon>Gammaproteobacteria</taxon>
        <taxon>Lysobacterales</taxon>
        <taxon>Lysobacteraceae</taxon>
        <taxon>Arenimonas</taxon>
    </lineage>
</organism>
<dbReference type="Gene3D" id="2.130.10.10">
    <property type="entry name" value="YVTN repeat-like/Quinoprotein amine dehydrogenase"/>
    <property type="match status" value="2"/>
</dbReference>
<proteinExistence type="predicted"/>
<dbReference type="STRING" id="1121015.GCA_000420545_02591"/>
<keyword evidence="1" id="KW-0732">Signal</keyword>
<dbReference type="OrthoDB" id="9813892at2"/>
<dbReference type="GO" id="GO:0009523">
    <property type="term" value="C:photosystem II"/>
    <property type="evidence" value="ECO:0007669"/>
    <property type="project" value="UniProtKB-KW"/>
</dbReference>
<dbReference type="InterPro" id="IPR036278">
    <property type="entry name" value="Sialidase_sf"/>
</dbReference>
<dbReference type="PANTHER" id="PTHR47199:SF2">
    <property type="entry name" value="PHOTOSYSTEM II STABILITY_ASSEMBLY FACTOR HCF136, CHLOROPLASTIC"/>
    <property type="match status" value="1"/>
</dbReference>
<dbReference type="GO" id="GO:0015979">
    <property type="term" value="P:photosynthesis"/>
    <property type="evidence" value="ECO:0007669"/>
    <property type="project" value="UniProtKB-KW"/>
</dbReference>
<dbReference type="InterPro" id="IPR058667">
    <property type="entry name" value="DUF6242_C"/>
</dbReference>
<dbReference type="AlphaFoldDB" id="A0A091AT45"/>
<dbReference type="InterPro" id="IPR015943">
    <property type="entry name" value="WD40/YVTN_repeat-like_dom_sf"/>
</dbReference>
<dbReference type="CDD" id="cd15482">
    <property type="entry name" value="Sialidase_non-viral"/>
    <property type="match status" value="1"/>
</dbReference>
<dbReference type="Proteomes" id="UP000029385">
    <property type="component" value="Unassembled WGS sequence"/>
</dbReference>
<dbReference type="Pfam" id="PF25852">
    <property type="entry name" value="DUF6242_C"/>
    <property type="match status" value="1"/>
</dbReference>
<evidence type="ECO:0000259" key="2">
    <source>
        <dbReference type="Pfam" id="PF25852"/>
    </source>
</evidence>